<dbReference type="GO" id="GO:0003964">
    <property type="term" value="F:RNA-directed DNA polymerase activity"/>
    <property type="evidence" value="ECO:0007669"/>
    <property type="project" value="UniProtKB-KW"/>
</dbReference>
<evidence type="ECO:0000313" key="2">
    <source>
        <dbReference type="EMBL" id="MTV51097.1"/>
    </source>
</evidence>
<keyword evidence="2" id="KW-0548">Nucleotidyltransferase</keyword>
<proteinExistence type="predicted"/>
<accession>A0A6I3ST42</accession>
<comment type="caution">
    <text evidence="2">The sequence shown here is derived from an EMBL/GenBank/DDBJ whole genome shotgun (WGS) entry which is preliminary data.</text>
</comment>
<keyword evidence="3" id="KW-1185">Reference proteome</keyword>
<sequence length="57" mass="6202">MNVTKTEAKCSQLPEDKSPKEGSLQKNSAEHDGYAGAYSSARITENNTTNANLSKER</sequence>
<evidence type="ECO:0000256" key="1">
    <source>
        <dbReference type="SAM" id="MobiDB-lite"/>
    </source>
</evidence>
<dbReference type="AlphaFoldDB" id="A0A6I3ST42"/>
<gene>
    <name evidence="2" type="ORF">GJ688_20085</name>
</gene>
<feature type="compositionally biased region" description="Polar residues" evidence="1">
    <location>
        <begin position="41"/>
        <end position="57"/>
    </location>
</feature>
<keyword evidence="2" id="KW-0695">RNA-directed DNA polymerase</keyword>
<feature type="region of interest" description="Disordered" evidence="1">
    <location>
        <begin position="1"/>
        <end position="57"/>
    </location>
</feature>
<reference evidence="2 3" key="1">
    <citation type="submission" date="2019-11" db="EMBL/GenBank/DDBJ databases">
        <title>Whole-genome sequence of a the green, strictly anaerobic photosynthetic bacterium Heliobacillus mobilis DSM 6151.</title>
        <authorList>
            <person name="Kyndt J.A."/>
            <person name="Meyer T.E."/>
        </authorList>
    </citation>
    <scope>NUCLEOTIDE SEQUENCE [LARGE SCALE GENOMIC DNA]</scope>
    <source>
        <strain evidence="2 3">DSM 6151</strain>
    </source>
</reference>
<dbReference type="Proteomes" id="UP000430670">
    <property type="component" value="Unassembled WGS sequence"/>
</dbReference>
<protein>
    <submittedName>
        <fullName evidence="2">Group II intron reverse transcriptase/maturase</fullName>
    </submittedName>
</protein>
<name>A0A6I3ST42_HELMO</name>
<evidence type="ECO:0000313" key="3">
    <source>
        <dbReference type="Proteomes" id="UP000430670"/>
    </source>
</evidence>
<keyword evidence="2" id="KW-0808">Transferase</keyword>
<organism evidence="2 3">
    <name type="scientific">Heliobacterium mobile</name>
    <name type="common">Heliobacillus mobilis</name>
    <dbReference type="NCBI Taxonomy" id="28064"/>
    <lineage>
        <taxon>Bacteria</taxon>
        <taxon>Bacillati</taxon>
        <taxon>Bacillota</taxon>
        <taxon>Clostridia</taxon>
        <taxon>Eubacteriales</taxon>
        <taxon>Heliobacteriaceae</taxon>
        <taxon>Heliobacterium</taxon>
    </lineage>
</organism>
<feature type="non-terminal residue" evidence="2">
    <location>
        <position position="57"/>
    </location>
</feature>
<dbReference type="EMBL" id="WNKU01000123">
    <property type="protein sequence ID" value="MTV51097.1"/>
    <property type="molecule type" value="Genomic_DNA"/>
</dbReference>